<accession>A0ABV1ZZY8</accession>
<dbReference type="InterPro" id="IPR014016">
    <property type="entry name" value="UvrD-like_ATP-bd"/>
</dbReference>
<feature type="binding site" evidence="5">
    <location>
        <begin position="236"/>
        <end position="243"/>
    </location>
    <ligand>
        <name>ATP</name>
        <dbReference type="ChEBI" id="CHEBI:30616"/>
    </ligand>
</feature>
<evidence type="ECO:0000256" key="4">
    <source>
        <dbReference type="ARBA" id="ARBA00022840"/>
    </source>
</evidence>
<dbReference type="Proteomes" id="UP001432401">
    <property type="component" value="Unassembled WGS sequence"/>
</dbReference>
<dbReference type="SUPFAM" id="SSF52540">
    <property type="entry name" value="P-loop containing nucleoside triphosphate hydrolases"/>
    <property type="match status" value="1"/>
</dbReference>
<dbReference type="Pfam" id="PF00580">
    <property type="entry name" value="UvrD-helicase"/>
    <property type="match status" value="1"/>
</dbReference>
<gene>
    <name evidence="7" type="ORF">ABUK86_23045</name>
</gene>
<organism evidence="7 8">
    <name type="scientific">Nocardiopsis tropica</name>
    <dbReference type="NCBI Taxonomy" id="109330"/>
    <lineage>
        <taxon>Bacteria</taxon>
        <taxon>Bacillati</taxon>
        <taxon>Actinomycetota</taxon>
        <taxon>Actinomycetes</taxon>
        <taxon>Streptosporangiales</taxon>
        <taxon>Nocardiopsidaceae</taxon>
        <taxon>Nocardiopsis</taxon>
    </lineage>
</organism>
<evidence type="ECO:0000259" key="6">
    <source>
        <dbReference type="PROSITE" id="PS51198"/>
    </source>
</evidence>
<dbReference type="PROSITE" id="PS51198">
    <property type="entry name" value="UVRD_HELICASE_ATP_BIND"/>
    <property type="match status" value="1"/>
</dbReference>
<evidence type="ECO:0000256" key="1">
    <source>
        <dbReference type="ARBA" id="ARBA00022741"/>
    </source>
</evidence>
<reference evidence="7 8" key="1">
    <citation type="submission" date="2024-06" db="EMBL/GenBank/DDBJ databases">
        <authorList>
            <person name="Bataeva Y.V."/>
            <person name="Grigorian L.N."/>
            <person name="Solomentsev V.I."/>
        </authorList>
    </citation>
    <scope>NUCLEOTIDE SEQUENCE [LARGE SCALE GENOMIC DNA]</scope>
    <source>
        <strain evidence="8">SCPM-O-B-12605 (RCAM04882)</strain>
    </source>
</reference>
<sequence>MKPLITTAQALSEIATGLSPEAISSSAVLFEFETQDFDFLLAAENKSTDQRIIIMRKENVQDIFTPDHLSIHRTDVLSRMISFAERAKVPGPLSLPRHWHQYKHSNYIAFRAVPQMDAHASRWITEVISGNRPDVIFWKSTTSSNKSTLEEFASKRPKPPGFGNSWNEAFTAAKQYFSQARSLRSQPQPADVEIYLPALEQSITKGWSYEKWLSAVTPEQRAFIEANTDKSIRLRGPAGSGKTLALTLKAVREVLLNRDKGEEIRVLVVTHSWALAAQISDSLDSMGLGLVLQEIEVFPLLEIAKAISPHYVQDTSGFSLIGDDSLSGKQAQLNEIQEVLNEFIDGDWITYRNSVSDSLRARFDSDDNDGRLALAWDLLIEFGSVIGAAAIFPGAGSDLRYYQIPRMSWMLPLNSREDMRVVFDLYSRYMESLESRSLVTSDQVLADFLSHLETHAWNRARRSQGYDLVFVDEFHLFSPLERQVLHHLTLDTSTYPHVFMALDPRQSPSEAFIGVAADDTRSSNLAPTDDNLGDVANFELTTIHRFTPQILSLIKHVHHEFPTLDLGQEWDIDFTRVESEKSDGPLSRLVSSASRRGEEEDIVRAVHEVYQRGRIALAVVDPRQWSRFSRLASEIGKSGKFNVSTVSGRSDIEGLGYRRRGLVIGPAEYLAGLQFDSVFVAGIPDLNTSAPTVNERTRYLSLLYLALSRAQREVRVFVNEDDGGAPEVLLRAVSNNVMGAERGSLV</sequence>
<keyword evidence="8" id="KW-1185">Reference proteome</keyword>
<keyword evidence="4 5" id="KW-0067">ATP-binding</keyword>
<dbReference type="InterPro" id="IPR027417">
    <property type="entry name" value="P-loop_NTPase"/>
</dbReference>
<keyword evidence="3 5" id="KW-0347">Helicase</keyword>
<evidence type="ECO:0000256" key="2">
    <source>
        <dbReference type="ARBA" id="ARBA00022801"/>
    </source>
</evidence>
<dbReference type="PANTHER" id="PTHR11070">
    <property type="entry name" value="UVRD / RECB / PCRA DNA HELICASE FAMILY MEMBER"/>
    <property type="match status" value="1"/>
</dbReference>
<proteinExistence type="predicted"/>
<dbReference type="Gene3D" id="3.40.50.300">
    <property type="entry name" value="P-loop containing nucleotide triphosphate hydrolases"/>
    <property type="match status" value="2"/>
</dbReference>
<protein>
    <submittedName>
        <fullName evidence="7">UvrD-helicase domain-containing protein</fullName>
    </submittedName>
</protein>
<evidence type="ECO:0000313" key="7">
    <source>
        <dbReference type="EMBL" id="MES0836672.1"/>
    </source>
</evidence>
<dbReference type="PANTHER" id="PTHR11070:SF45">
    <property type="entry name" value="DNA 3'-5' HELICASE"/>
    <property type="match status" value="1"/>
</dbReference>
<comment type="caution">
    <text evidence="7">The sequence shown here is derived from an EMBL/GenBank/DDBJ whole genome shotgun (WGS) entry which is preliminary data.</text>
</comment>
<dbReference type="InterPro" id="IPR000212">
    <property type="entry name" value="DNA_helicase_UvrD/REP"/>
</dbReference>
<dbReference type="EMBL" id="JBEQNB010000013">
    <property type="protein sequence ID" value="MES0836672.1"/>
    <property type="molecule type" value="Genomic_DNA"/>
</dbReference>
<feature type="domain" description="UvrD-like helicase ATP-binding" evidence="6">
    <location>
        <begin position="215"/>
        <end position="547"/>
    </location>
</feature>
<evidence type="ECO:0000256" key="3">
    <source>
        <dbReference type="ARBA" id="ARBA00022806"/>
    </source>
</evidence>
<evidence type="ECO:0000313" key="8">
    <source>
        <dbReference type="Proteomes" id="UP001432401"/>
    </source>
</evidence>
<keyword evidence="1 5" id="KW-0547">Nucleotide-binding</keyword>
<name>A0ABV1ZZY8_9ACTN</name>
<dbReference type="RefSeq" id="WP_352985470.1">
    <property type="nucleotide sequence ID" value="NZ_JBEQNA010000012.1"/>
</dbReference>
<keyword evidence="2 5" id="KW-0378">Hydrolase</keyword>
<evidence type="ECO:0000256" key="5">
    <source>
        <dbReference type="PROSITE-ProRule" id="PRU00560"/>
    </source>
</evidence>